<comment type="caution">
    <text evidence="3">The sequence shown here is derived from an EMBL/GenBank/DDBJ whole genome shotgun (WGS) entry which is preliminary data.</text>
</comment>
<dbReference type="InterPro" id="IPR007921">
    <property type="entry name" value="CHAP_dom"/>
</dbReference>
<proteinExistence type="predicted"/>
<evidence type="ECO:0000256" key="1">
    <source>
        <dbReference type="SAM" id="SignalP"/>
    </source>
</evidence>
<reference evidence="4" key="1">
    <citation type="journal article" date="2019" name="Int. J. Syst. Evol. Microbiol.">
        <title>The Global Catalogue of Microorganisms (GCM) 10K type strain sequencing project: providing services to taxonomists for standard genome sequencing and annotation.</title>
        <authorList>
            <consortium name="The Broad Institute Genomics Platform"/>
            <consortium name="The Broad Institute Genome Sequencing Center for Infectious Disease"/>
            <person name="Wu L."/>
            <person name="Ma J."/>
        </authorList>
    </citation>
    <scope>NUCLEOTIDE SEQUENCE [LARGE SCALE GENOMIC DNA]</scope>
    <source>
        <strain evidence="4">CGMCC 1.10832</strain>
    </source>
</reference>
<feature type="chain" id="PRO_5046929437" description="Peptidase C51 domain-containing protein" evidence="1">
    <location>
        <begin position="22"/>
        <end position="180"/>
    </location>
</feature>
<keyword evidence="1" id="KW-0732">Signal</keyword>
<evidence type="ECO:0000259" key="2">
    <source>
        <dbReference type="Pfam" id="PF05257"/>
    </source>
</evidence>
<dbReference type="EMBL" id="BMEC01000006">
    <property type="protein sequence ID" value="GGC36329.1"/>
    <property type="molecule type" value="Genomic_DNA"/>
</dbReference>
<name>A0ABQ1MB37_9BACT</name>
<dbReference type="Pfam" id="PF05257">
    <property type="entry name" value="CHAP"/>
    <property type="match status" value="1"/>
</dbReference>
<feature type="signal peptide" evidence="1">
    <location>
        <begin position="1"/>
        <end position="21"/>
    </location>
</feature>
<organism evidence="3 4">
    <name type="scientific">Marivirga lumbricoides</name>
    <dbReference type="NCBI Taxonomy" id="1046115"/>
    <lineage>
        <taxon>Bacteria</taxon>
        <taxon>Pseudomonadati</taxon>
        <taxon>Bacteroidota</taxon>
        <taxon>Cytophagia</taxon>
        <taxon>Cytophagales</taxon>
        <taxon>Marivirgaceae</taxon>
        <taxon>Marivirga</taxon>
    </lineage>
</organism>
<gene>
    <name evidence="3" type="ORF">GCM10011506_22150</name>
</gene>
<evidence type="ECO:0000313" key="4">
    <source>
        <dbReference type="Proteomes" id="UP000636010"/>
    </source>
</evidence>
<protein>
    <recommendedName>
        <fullName evidence="2">Peptidase C51 domain-containing protein</fullName>
    </recommendedName>
</protein>
<dbReference type="Proteomes" id="UP000636010">
    <property type="component" value="Unassembled WGS sequence"/>
</dbReference>
<accession>A0ABQ1MB37</accession>
<feature type="domain" description="Peptidase C51" evidence="2">
    <location>
        <begin position="65"/>
        <end position="148"/>
    </location>
</feature>
<sequence>MAKAKTFYVYFLCFLVCSSVAGQDHLSKRYELQEIYLSQVGIREQGGANQGEQVEKYLASVGFGLGFSWCAAFVSWCYQQVDVEHPKSAWVPGYARKQNLIYQRGEFIKQLPQTGDVFLIWYERLKRPAHIGFVDDWQANWVITVEGNTNNDGSREGDGVYRKRRLQRQVWAVSNFIDAK</sequence>
<keyword evidence="4" id="KW-1185">Reference proteome</keyword>
<evidence type="ECO:0000313" key="3">
    <source>
        <dbReference type="EMBL" id="GGC36329.1"/>
    </source>
</evidence>